<dbReference type="GO" id="GO:0016757">
    <property type="term" value="F:glycosyltransferase activity"/>
    <property type="evidence" value="ECO:0007669"/>
    <property type="project" value="UniProtKB-KW"/>
</dbReference>
<reference evidence="4 5" key="1">
    <citation type="submission" date="2019-03" db="EMBL/GenBank/DDBJ databases">
        <title>Bradyrhizobium strains diversity isolated from Chamaecrista fasciculata.</title>
        <authorList>
            <person name="Urquiaga M.C.O."/>
            <person name="Hungria M."/>
            <person name="Delamuta J.R.M."/>
        </authorList>
    </citation>
    <scope>NUCLEOTIDE SEQUENCE [LARGE SCALE GENOMIC DNA]</scope>
    <source>
        <strain evidence="4 5">CNPSo 3424</strain>
    </source>
</reference>
<protein>
    <submittedName>
        <fullName evidence="4">Glycosyltransferase</fullName>
    </submittedName>
</protein>
<accession>A0A4Y9KWD9</accession>
<evidence type="ECO:0000313" key="4">
    <source>
        <dbReference type="EMBL" id="TFV34846.1"/>
    </source>
</evidence>
<dbReference type="AlphaFoldDB" id="A0A4Y9KWD9"/>
<dbReference type="Pfam" id="PF13439">
    <property type="entry name" value="Glyco_transf_4"/>
    <property type="match status" value="1"/>
</dbReference>
<organism evidence="4 5">
    <name type="scientific">Bradyrhizobium frederickii</name>
    <dbReference type="NCBI Taxonomy" id="2560054"/>
    <lineage>
        <taxon>Bacteria</taxon>
        <taxon>Pseudomonadati</taxon>
        <taxon>Pseudomonadota</taxon>
        <taxon>Alphaproteobacteria</taxon>
        <taxon>Hyphomicrobiales</taxon>
        <taxon>Nitrobacteraceae</taxon>
        <taxon>Bradyrhizobium</taxon>
    </lineage>
</organism>
<evidence type="ECO:0000313" key="5">
    <source>
        <dbReference type="Proteomes" id="UP000298225"/>
    </source>
</evidence>
<evidence type="ECO:0000256" key="2">
    <source>
        <dbReference type="ARBA" id="ARBA00022679"/>
    </source>
</evidence>
<dbReference type="OrthoDB" id="9790710at2"/>
<evidence type="ECO:0000259" key="3">
    <source>
        <dbReference type="Pfam" id="PF13439"/>
    </source>
</evidence>
<dbReference type="SUPFAM" id="SSF53756">
    <property type="entry name" value="UDP-Glycosyltransferase/glycogen phosphorylase"/>
    <property type="match status" value="1"/>
</dbReference>
<dbReference type="Proteomes" id="UP000298225">
    <property type="component" value="Unassembled WGS sequence"/>
</dbReference>
<dbReference type="Pfam" id="PF13692">
    <property type="entry name" value="Glyco_trans_1_4"/>
    <property type="match status" value="1"/>
</dbReference>
<comment type="caution">
    <text evidence="4">The sequence shown here is derived from an EMBL/GenBank/DDBJ whole genome shotgun (WGS) entry which is preliminary data.</text>
</comment>
<keyword evidence="2 4" id="KW-0808">Transferase</keyword>
<evidence type="ECO:0000256" key="1">
    <source>
        <dbReference type="ARBA" id="ARBA00022676"/>
    </source>
</evidence>
<dbReference type="CDD" id="cd03801">
    <property type="entry name" value="GT4_PimA-like"/>
    <property type="match status" value="1"/>
</dbReference>
<dbReference type="InterPro" id="IPR028098">
    <property type="entry name" value="Glyco_trans_4-like_N"/>
</dbReference>
<name>A0A4Y9KWD9_9BRAD</name>
<dbReference type="PANTHER" id="PTHR12526">
    <property type="entry name" value="GLYCOSYLTRANSFERASE"/>
    <property type="match status" value="1"/>
</dbReference>
<dbReference type="EMBL" id="SPQU01000018">
    <property type="protein sequence ID" value="TFV34846.1"/>
    <property type="molecule type" value="Genomic_DNA"/>
</dbReference>
<dbReference type="Gene3D" id="3.40.50.2000">
    <property type="entry name" value="Glycogen Phosphorylase B"/>
    <property type="match status" value="2"/>
</dbReference>
<gene>
    <name evidence="4" type="ORF">E4K66_29960</name>
</gene>
<keyword evidence="5" id="KW-1185">Reference proteome</keyword>
<keyword evidence="1" id="KW-0328">Glycosyltransferase</keyword>
<proteinExistence type="predicted"/>
<feature type="domain" description="Glycosyltransferase subfamily 4-like N-terminal" evidence="3">
    <location>
        <begin position="33"/>
        <end position="196"/>
    </location>
</feature>
<sequence length="396" mass="43863">MTEMLSTQTSLSEPLRSPSPRRKVLIWHWGRRGGGVRYTYELVRELKKHSELELHLSLSRQGDIIADFDALGLPGYHIDTYTDVFSAMLALPRVPIVRRRFWRYVREHNISVVVCTMSHLWNVPTLWRRPRDVAYVFVLHDPKPHAGDDIAIRKWMLDTEIAASDGIVALTEYTQKSVITNNSFPAERVWIAPLGIFPYAETRSPTSTPTGRRIQLLFFGRLLPYKGLDILLDAYKILKRQGKAVELRIIGPGDIEPYRAQIAGLEDVFVDNRWIPEEDVGSVFEGIDIVVAPYRGASQSAVLATSGAAGIPAVVTPVGGLAEQVLHEQTGLVAADSTPAALAAALGRLVDDEALRLRCGAAAKAHAMSELSWSAIAAKFASILASITPRQNRETQ</sequence>
<dbReference type="PANTHER" id="PTHR12526:SF510">
    <property type="entry name" value="D-INOSITOL 3-PHOSPHATE GLYCOSYLTRANSFERASE"/>
    <property type="match status" value="1"/>
</dbReference>